<dbReference type="Proteomes" id="UP000255467">
    <property type="component" value="Unassembled WGS sequence"/>
</dbReference>
<feature type="signal peptide" evidence="1">
    <location>
        <begin position="1"/>
        <end position="25"/>
    </location>
</feature>
<keyword evidence="1" id="KW-0732">Signal</keyword>
<sequence>MHLRGPGLATIAVLAALLAAPEARAADRLPGTIDIPCAATVLEQGADWYLPAGPPRALVWVQHGFARSSGHVGALASTFADAGYLVFAPNMPFMNLSGCTLQNIGDNTAFLHDVAALFGTASAPGGALSTSLADAAQRAGRTVPTIPERLVFVGHSAGAEAVAYVAERLRTHHLETWNTLRGVILLDPVRSFIGNNIDRALDGISGTDLPTLTISAPPSPCNSFGIGTLAVRTRLDRPFLGVLLPSGVHTDAEGTSSDAMGEMLCGISESVNSSTLRRLALGWMSDFVAGTRTPDFYPAAPHGTVPAAPAAHILTGY</sequence>
<dbReference type="STRING" id="1406858.GCA_000710895_06793"/>
<feature type="chain" id="PRO_5016698939" evidence="1">
    <location>
        <begin position="26"/>
        <end position="317"/>
    </location>
</feature>
<name>A0A379JLZ2_9NOCA</name>
<evidence type="ECO:0000313" key="3">
    <source>
        <dbReference type="Proteomes" id="UP000255467"/>
    </source>
</evidence>
<gene>
    <name evidence="2" type="ORF">NCTC1934_06583</name>
</gene>
<dbReference type="Gene3D" id="3.40.50.1820">
    <property type="entry name" value="alpha/beta hydrolase"/>
    <property type="match status" value="1"/>
</dbReference>
<dbReference type="SUPFAM" id="SSF53474">
    <property type="entry name" value="alpha/beta-Hydrolases"/>
    <property type="match status" value="1"/>
</dbReference>
<dbReference type="RefSeq" id="WP_051037369.1">
    <property type="nucleotide sequence ID" value="NZ_UGRY01000007.1"/>
</dbReference>
<evidence type="ECO:0000256" key="1">
    <source>
        <dbReference type="SAM" id="SignalP"/>
    </source>
</evidence>
<dbReference type="AlphaFoldDB" id="A0A379JLZ2"/>
<dbReference type="EMBL" id="UGRY01000007">
    <property type="protein sequence ID" value="SUD49231.1"/>
    <property type="molecule type" value="Genomic_DNA"/>
</dbReference>
<accession>A0A379JLZ2</accession>
<dbReference type="OrthoDB" id="4568724at2"/>
<keyword evidence="3" id="KW-1185">Reference proteome</keyword>
<organism evidence="2 3">
    <name type="scientific">Nocardia otitidiscaviarum</name>
    <dbReference type="NCBI Taxonomy" id="1823"/>
    <lineage>
        <taxon>Bacteria</taxon>
        <taxon>Bacillati</taxon>
        <taxon>Actinomycetota</taxon>
        <taxon>Actinomycetes</taxon>
        <taxon>Mycobacteriales</taxon>
        <taxon>Nocardiaceae</taxon>
        <taxon>Nocardia</taxon>
    </lineage>
</organism>
<dbReference type="InterPro" id="IPR029058">
    <property type="entry name" value="AB_hydrolase_fold"/>
</dbReference>
<protein>
    <submittedName>
        <fullName evidence="2">Alpha/beta hydrolase family</fullName>
    </submittedName>
</protein>
<reference evidence="2 3" key="1">
    <citation type="submission" date="2018-06" db="EMBL/GenBank/DDBJ databases">
        <authorList>
            <consortium name="Pathogen Informatics"/>
            <person name="Doyle S."/>
        </authorList>
    </citation>
    <scope>NUCLEOTIDE SEQUENCE [LARGE SCALE GENOMIC DNA]</scope>
    <source>
        <strain evidence="2 3">NCTC1934</strain>
    </source>
</reference>
<proteinExistence type="predicted"/>
<dbReference type="GO" id="GO:0016787">
    <property type="term" value="F:hydrolase activity"/>
    <property type="evidence" value="ECO:0007669"/>
    <property type="project" value="UniProtKB-KW"/>
</dbReference>
<evidence type="ECO:0000313" key="2">
    <source>
        <dbReference type="EMBL" id="SUD49231.1"/>
    </source>
</evidence>
<keyword evidence="2" id="KW-0378">Hydrolase</keyword>